<keyword evidence="3" id="KW-1185">Reference proteome</keyword>
<dbReference type="InterPro" id="IPR000943">
    <property type="entry name" value="RNA_pol_sigma70"/>
</dbReference>
<organism evidence="2 3">
    <name type="scientific">Alkalicoccus saliphilus</name>
    <dbReference type="NCBI Taxonomy" id="200989"/>
    <lineage>
        <taxon>Bacteria</taxon>
        <taxon>Bacillati</taxon>
        <taxon>Bacillota</taxon>
        <taxon>Bacilli</taxon>
        <taxon>Bacillales</taxon>
        <taxon>Bacillaceae</taxon>
        <taxon>Alkalicoccus</taxon>
    </lineage>
</organism>
<dbReference type="PROSITE" id="PS00716">
    <property type="entry name" value="SIGMA70_2"/>
    <property type="match status" value="1"/>
</dbReference>
<dbReference type="SUPFAM" id="SSF88659">
    <property type="entry name" value="Sigma3 and sigma4 domains of RNA polymerase sigma factors"/>
    <property type="match status" value="1"/>
</dbReference>
<proteinExistence type="predicted"/>
<comment type="caution">
    <text evidence="2">The sequence shown here is derived from an EMBL/GenBank/DDBJ whole genome shotgun (WGS) entry which is preliminary data.</text>
</comment>
<dbReference type="RefSeq" id="WP_107586348.1">
    <property type="nucleotide sequence ID" value="NZ_PZJJ01000054.1"/>
</dbReference>
<dbReference type="GO" id="GO:0006352">
    <property type="term" value="P:DNA-templated transcription initiation"/>
    <property type="evidence" value="ECO:0007669"/>
    <property type="project" value="InterPro"/>
</dbReference>
<dbReference type="Gene3D" id="1.20.140.160">
    <property type="match status" value="1"/>
</dbReference>
<dbReference type="EMBL" id="PZJJ01000054">
    <property type="protein sequence ID" value="PTL37406.1"/>
    <property type="molecule type" value="Genomic_DNA"/>
</dbReference>
<dbReference type="InterPro" id="IPR013324">
    <property type="entry name" value="RNA_pol_sigma_r3/r4-like"/>
</dbReference>
<accession>A0A2T4U1Z0</accession>
<sequence length="96" mass="11195">MTIIEYTPKRIASFKMVETDPCQTLERAERNLCLYQAMNKLTIQEQRVVTLLYGFLAKGSLSRVEVSAELSISPQRVYQLEKSALRKLRLHMKINY</sequence>
<feature type="domain" description="RNA polymerase sigma-70" evidence="1">
    <location>
        <begin position="62"/>
        <end position="88"/>
    </location>
</feature>
<dbReference type="AlphaFoldDB" id="A0A2T4U1Z0"/>
<reference evidence="2 3" key="1">
    <citation type="submission" date="2018-03" db="EMBL/GenBank/DDBJ databases">
        <title>Alkalicoccus saliphilus sp. nov., isolated from a mineral pool.</title>
        <authorList>
            <person name="Zhao B."/>
        </authorList>
    </citation>
    <scope>NUCLEOTIDE SEQUENCE [LARGE SCALE GENOMIC DNA]</scope>
    <source>
        <strain evidence="2 3">6AG</strain>
    </source>
</reference>
<evidence type="ECO:0000313" key="3">
    <source>
        <dbReference type="Proteomes" id="UP000240509"/>
    </source>
</evidence>
<evidence type="ECO:0000313" key="2">
    <source>
        <dbReference type="EMBL" id="PTL37406.1"/>
    </source>
</evidence>
<dbReference type="GO" id="GO:0003700">
    <property type="term" value="F:DNA-binding transcription factor activity"/>
    <property type="evidence" value="ECO:0007669"/>
    <property type="project" value="InterPro"/>
</dbReference>
<dbReference type="Proteomes" id="UP000240509">
    <property type="component" value="Unassembled WGS sequence"/>
</dbReference>
<dbReference type="InterPro" id="IPR007630">
    <property type="entry name" value="RNA_pol_sigma70_r4"/>
</dbReference>
<protein>
    <recommendedName>
        <fullName evidence="1">RNA polymerase sigma-70 domain-containing protein</fullName>
    </recommendedName>
</protein>
<dbReference type="Pfam" id="PF04545">
    <property type="entry name" value="Sigma70_r4"/>
    <property type="match status" value="1"/>
</dbReference>
<evidence type="ECO:0000259" key="1">
    <source>
        <dbReference type="PROSITE" id="PS00716"/>
    </source>
</evidence>
<dbReference type="OrthoDB" id="9874065at2"/>
<gene>
    <name evidence="2" type="ORF">C6Y45_16630</name>
</gene>
<name>A0A2T4U1Z0_9BACI</name>